<evidence type="ECO:0000313" key="2">
    <source>
        <dbReference type="Proteomes" id="UP000245380"/>
    </source>
</evidence>
<sequence>MPLRLRRLQHPRTHFYQRIATRTVETTDQANHICDHLCGEYGTIHCANCPIELFRQSLVLQEMKLQFIRQDRKKCCDNPVQKTSDCKNEQAVPTFC</sequence>
<evidence type="ECO:0000313" key="1">
    <source>
        <dbReference type="EMBL" id="PWI58412.1"/>
    </source>
</evidence>
<protein>
    <submittedName>
        <fullName evidence="1">Uncharacterized protein</fullName>
    </submittedName>
</protein>
<proteinExistence type="predicted"/>
<name>A0A2U3DAX0_SULT2</name>
<dbReference type="Proteomes" id="UP000245380">
    <property type="component" value="Unassembled WGS sequence"/>
</dbReference>
<accession>A0A2U3DAX0</accession>
<dbReference type="EMBL" id="MPDK01000004">
    <property type="protein sequence ID" value="PWI58412.1"/>
    <property type="molecule type" value="Genomic_DNA"/>
</dbReference>
<reference evidence="1 2" key="1">
    <citation type="submission" date="2016-11" db="EMBL/GenBank/DDBJ databases">
        <title>Comparative genomics of Acidibacillus ferroxidans species.</title>
        <authorList>
            <person name="Oliveira G."/>
            <person name="Nunes G."/>
            <person name="Oliveira R."/>
            <person name="Araujo F."/>
            <person name="Salim A."/>
            <person name="Scholte L."/>
            <person name="Morais D."/>
            <person name="Nancucheo I."/>
            <person name="Johnson D.B."/>
            <person name="Grail B."/>
            <person name="Bittencourt J."/>
            <person name="Valadares R."/>
        </authorList>
    </citation>
    <scope>NUCLEOTIDE SEQUENCE [LARGE SCALE GENOMIC DNA]</scope>
    <source>
        <strain evidence="1 2">Y002</strain>
    </source>
</reference>
<keyword evidence="2" id="KW-1185">Reference proteome</keyword>
<comment type="caution">
    <text evidence="1">The sequence shown here is derived from an EMBL/GenBank/DDBJ whole genome shotgun (WGS) entry which is preliminary data.</text>
</comment>
<organism evidence="1 2">
    <name type="scientific">Sulfoacidibacillus thermotolerans</name>
    <name type="common">Acidibacillus sulfuroxidans</name>
    <dbReference type="NCBI Taxonomy" id="1765684"/>
    <lineage>
        <taxon>Bacteria</taxon>
        <taxon>Bacillati</taxon>
        <taxon>Bacillota</taxon>
        <taxon>Bacilli</taxon>
        <taxon>Bacillales</taxon>
        <taxon>Alicyclobacillaceae</taxon>
        <taxon>Sulfoacidibacillus</taxon>
    </lineage>
</organism>
<dbReference type="AlphaFoldDB" id="A0A2U3DAX0"/>
<gene>
    <name evidence="1" type="ORF">BM613_04165</name>
</gene>